<accession>A0A6C0IY40</accession>
<reference evidence="2" key="1">
    <citation type="journal article" date="2020" name="Nature">
        <title>Giant virus diversity and host interactions through global metagenomics.</title>
        <authorList>
            <person name="Schulz F."/>
            <person name="Roux S."/>
            <person name="Paez-Espino D."/>
            <person name="Jungbluth S."/>
            <person name="Walsh D.A."/>
            <person name="Denef V.J."/>
            <person name="McMahon K.D."/>
            <person name="Konstantinidis K.T."/>
            <person name="Eloe-Fadrosh E.A."/>
            <person name="Kyrpides N.C."/>
            <person name="Woyke T."/>
        </authorList>
    </citation>
    <scope>NUCLEOTIDE SEQUENCE</scope>
    <source>
        <strain evidence="2">GVMAG-M-3300025626-8</strain>
    </source>
</reference>
<feature type="compositionally biased region" description="Acidic residues" evidence="1">
    <location>
        <begin position="63"/>
        <end position="110"/>
    </location>
</feature>
<dbReference type="EMBL" id="MN740291">
    <property type="protein sequence ID" value="QHT98254.1"/>
    <property type="molecule type" value="Genomic_DNA"/>
</dbReference>
<feature type="compositionally biased region" description="Polar residues" evidence="1">
    <location>
        <begin position="45"/>
        <end position="56"/>
    </location>
</feature>
<proteinExistence type="predicted"/>
<name>A0A6C0IY40_9ZZZZ</name>
<sequence length="145" mass="16899">MILTILVSMLVYIFWFMKSEFHRVLDRIDQSTLGIARMQRELTQSTVKQLNDQLQESFGRLEEEYDGEEEDEEEEDEEEGEDQEGPDAPLEEIDESDELKEDTQETVEDTPDVKAIEKEVETAIEELDAVMTETIPKKRGKKPQK</sequence>
<feature type="region of interest" description="Disordered" evidence="1">
    <location>
        <begin position="45"/>
        <end position="115"/>
    </location>
</feature>
<evidence type="ECO:0000313" key="2">
    <source>
        <dbReference type="EMBL" id="QHT98254.1"/>
    </source>
</evidence>
<evidence type="ECO:0000256" key="1">
    <source>
        <dbReference type="SAM" id="MobiDB-lite"/>
    </source>
</evidence>
<dbReference type="AlphaFoldDB" id="A0A6C0IY40"/>
<protein>
    <submittedName>
        <fullName evidence="2">Uncharacterized protein</fullName>
    </submittedName>
</protein>
<organism evidence="2">
    <name type="scientific">viral metagenome</name>
    <dbReference type="NCBI Taxonomy" id="1070528"/>
    <lineage>
        <taxon>unclassified sequences</taxon>
        <taxon>metagenomes</taxon>
        <taxon>organismal metagenomes</taxon>
    </lineage>
</organism>